<keyword evidence="3" id="KW-0813">Transport</keyword>
<feature type="transmembrane region" description="Helical" evidence="8">
    <location>
        <begin position="171"/>
        <end position="197"/>
    </location>
</feature>
<evidence type="ECO:0000313" key="11">
    <source>
        <dbReference type="Proteomes" id="UP000282832"/>
    </source>
</evidence>
<dbReference type="PROSITE" id="PS51012">
    <property type="entry name" value="ABC_TM2"/>
    <property type="match status" value="1"/>
</dbReference>
<dbReference type="InterPro" id="IPR013525">
    <property type="entry name" value="ABC2_TM"/>
</dbReference>
<feature type="transmembrane region" description="Helical" evidence="8">
    <location>
        <begin position="224"/>
        <end position="248"/>
    </location>
</feature>
<evidence type="ECO:0000256" key="6">
    <source>
        <dbReference type="ARBA" id="ARBA00022989"/>
    </source>
</evidence>
<dbReference type="OrthoDB" id="9808686at2"/>
<evidence type="ECO:0000259" key="9">
    <source>
        <dbReference type="PROSITE" id="PS51012"/>
    </source>
</evidence>
<dbReference type="Gene3D" id="3.40.1710.10">
    <property type="entry name" value="abc type-2 transporter like domain"/>
    <property type="match status" value="1"/>
</dbReference>
<name>A0A437PP17_9BACT</name>
<dbReference type="RefSeq" id="WP_127804512.1">
    <property type="nucleotide sequence ID" value="NZ_SACY01000004.1"/>
</dbReference>
<protein>
    <submittedName>
        <fullName evidence="10">ABC transporter permease</fullName>
    </submittedName>
</protein>
<feature type="transmembrane region" description="Helical" evidence="8">
    <location>
        <begin position="345"/>
        <end position="362"/>
    </location>
</feature>
<comment type="caution">
    <text evidence="10">The sequence shown here is derived from an EMBL/GenBank/DDBJ whole genome shotgun (WGS) entry which is preliminary data.</text>
</comment>
<evidence type="ECO:0000256" key="2">
    <source>
        <dbReference type="ARBA" id="ARBA00007783"/>
    </source>
</evidence>
<feature type="transmembrane region" description="Helical" evidence="8">
    <location>
        <begin position="254"/>
        <end position="275"/>
    </location>
</feature>
<evidence type="ECO:0000256" key="7">
    <source>
        <dbReference type="ARBA" id="ARBA00023136"/>
    </source>
</evidence>
<evidence type="ECO:0000256" key="3">
    <source>
        <dbReference type="ARBA" id="ARBA00022448"/>
    </source>
</evidence>
<reference evidence="10 11" key="1">
    <citation type="submission" date="2019-01" db="EMBL/GenBank/DDBJ databases">
        <authorList>
            <person name="Chen W.-M."/>
        </authorList>
    </citation>
    <scope>NUCLEOTIDE SEQUENCE [LARGE SCALE GENOMIC DNA]</scope>
    <source>
        <strain evidence="10 11">FSY-15</strain>
    </source>
</reference>
<proteinExistence type="inferred from homology"/>
<dbReference type="PANTHER" id="PTHR30294:SF29">
    <property type="entry name" value="MULTIDRUG ABC TRANSPORTER PERMEASE YBHS-RELATED"/>
    <property type="match status" value="1"/>
</dbReference>
<evidence type="ECO:0000313" key="10">
    <source>
        <dbReference type="EMBL" id="RVU24031.1"/>
    </source>
</evidence>
<comment type="subcellular location">
    <subcellularLocation>
        <location evidence="1">Cell membrane</location>
        <topology evidence="1">Multi-pass membrane protein</topology>
    </subcellularLocation>
</comment>
<comment type="similarity">
    <text evidence="2">Belongs to the ABC-2 integral membrane protein family.</text>
</comment>
<accession>A0A437PP17</accession>
<dbReference type="InterPro" id="IPR047817">
    <property type="entry name" value="ABC2_TM_bact-type"/>
</dbReference>
<sequence length="368" mass="41924">MRNILYIIEKEFKHILRNRSILPAIFVAPMIQLIIMPLAADYEIKNINLAIVSGHYSSETQHLIQKITCSGFFKLVKETSSFEEGKELIEKDQADLVLQIPNDLEENLVKEKKGKVLIFVNAINGTKANIGATYLSSILKTYNLEFIQKEFGLTNPVDLRYSNWYNKFMNYPFFIVPGVLVTLVTMIGAYMCALNIVKEKELGTIEQINVTPIKKHEFILGKLIPFWIIGFFVFSVGFFFIGMGIYGIRPLGSILLLYLFLAVFLVAVLGLGLLISTYSQTQQQAMSVAFFFMMIFMLMSGLFTPIESMPNWAITMAKFNPVTYFIEVMRMVVLKGSGFADISGHLLKMLGFAIFFNSWAVWNYRKTV</sequence>
<keyword evidence="4" id="KW-1003">Cell membrane</keyword>
<evidence type="ECO:0000256" key="4">
    <source>
        <dbReference type="ARBA" id="ARBA00022475"/>
    </source>
</evidence>
<keyword evidence="5 8" id="KW-0812">Transmembrane</keyword>
<feature type="transmembrane region" description="Helical" evidence="8">
    <location>
        <begin position="287"/>
        <end position="306"/>
    </location>
</feature>
<dbReference type="AlphaFoldDB" id="A0A437PP17"/>
<keyword evidence="7 8" id="KW-0472">Membrane</keyword>
<gene>
    <name evidence="10" type="ORF">EOJ36_08880</name>
</gene>
<keyword evidence="11" id="KW-1185">Reference proteome</keyword>
<dbReference type="PANTHER" id="PTHR30294">
    <property type="entry name" value="MEMBRANE COMPONENT OF ABC TRANSPORTER YHHJ-RELATED"/>
    <property type="match status" value="1"/>
</dbReference>
<dbReference type="Proteomes" id="UP000282832">
    <property type="component" value="Unassembled WGS sequence"/>
</dbReference>
<dbReference type="GO" id="GO:0140359">
    <property type="term" value="F:ABC-type transporter activity"/>
    <property type="evidence" value="ECO:0007669"/>
    <property type="project" value="InterPro"/>
</dbReference>
<feature type="transmembrane region" description="Helical" evidence="8">
    <location>
        <begin position="21"/>
        <end position="40"/>
    </location>
</feature>
<dbReference type="InterPro" id="IPR051449">
    <property type="entry name" value="ABC-2_transporter_component"/>
</dbReference>
<dbReference type="Pfam" id="PF12698">
    <property type="entry name" value="ABC2_membrane_3"/>
    <property type="match status" value="1"/>
</dbReference>
<feature type="domain" description="ABC transmembrane type-2" evidence="9">
    <location>
        <begin position="128"/>
        <end position="367"/>
    </location>
</feature>
<evidence type="ECO:0000256" key="5">
    <source>
        <dbReference type="ARBA" id="ARBA00022692"/>
    </source>
</evidence>
<keyword evidence="6 8" id="KW-1133">Transmembrane helix</keyword>
<evidence type="ECO:0000256" key="1">
    <source>
        <dbReference type="ARBA" id="ARBA00004651"/>
    </source>
</evidence>
<evidence type="ECO:0000256" key="8">
    <source>
        <dbReference type="SAM" id="Phobius"/>
    </source>
</evidence>
<dbReference type="GO" id="GO:0005886">
    <property type="term" value="C:plasma membrane"/>
    <property type="evidence" value="ECO:0007669"/>
    <property type="project" value="UniProtKB-SubCell"/>
</dbReference>
<dbReference type="EMBL" id="SACY01000004">
    <property type="protein sequence ID" value="RVU24031.1"/>
    <property type="molecule type" value="Genomic_DNA"/>
</dbReference>
<organism evidence="10 11">
    <name type="scientific">Sandaracinomonas limnophila</name>
    <dbReference type="NCBI Taxonomy" id="1862386"/>
    <lineage>
        <taxon>Bacteria</taxon>
        <taxon>Pseudomonadati</taxon>
        <taxon>Bacteroidota</taxon>
        <taxon>Cytophagia</taxon>
        <taxon>Cytophagales</taxon>
        <taxon>Flectobacillaceae</taxon>
        <taxon>Sandaracinomonas</taxon>
    </lineage>
</organism>